<dbReference type="GO" id="GO:0016020">
    <property type="term" value="C:membrane"/>
    <property type="evidence" value="ECO:0007669"/>
    <property type="project" value="UniProtKB-SubCell"/>
</dbReference>
<dbReference type="SUPFAM" id="SSF103473">
    <property type="entry name" value="MFS general substrate transporter"/>
    <property type="match status" value="1"/>
</dbReference>
<keyword evidence="6" id="KW-0732">Signal</keyword>
<dbReference type="PANTHER" id="PTHR11662">
    <property type="entry name" value="SOLUTE CARRIER FAMILY 17"/>
    <property type="match status" value="1"/>
</dbReference>
<evidence type="ECO:0000256" key="2">
    <source>
        <dbReference type="ARBA" id="ARBA00022692"/>
    </source>
</evidence>
<feature type="transmembrane region" description="Helical" evidence="5">
    <location>
        <begin position="157"/>
        <end position="181"/>
    </location>
</feature>
<gene>
    <name evidence="7" type="ORF">MKW94_026509</name>
</gene>
<dbReference type="Gene3D" id="1.20.1250.20">
    <property type="entry name" value="MFS general substrate transporter like domains"/>
    <property type="match status" value="1"/>
</dbReference>
<feature type="transmembrane region" description="Helical" evidence="5">
    <location>
        <begin position="58"/>
        <end position="79"/>
    </location>
</feature>
<dbReference type="InterPro" id="IPR050382">
    <property type="entry name" value="MFS_Na/Anion_cotransporter"/>
</dbReference>
<dbReference type="InterPro" id="IPR036259">
    <property type="entry name" value="MFS_trans_sf"/>
</dbReference>
<evidence type="ECO:0000256" key="3">
    <source>
        <dbReference type="ARBA" id="ARBA00022989"/>
    </source>
</evidence>
<evidence type="ECO:0000256" key="4">
    <source>
        <dbReference type="ARBA" id="ARBA00023136"/>
    </source>
</evidence>
<keyword evidence="4 5" id="KW-0472">Membrane</keyword>
<keyword evidence="2 5" id="KW-0812">Transmembrane</keyword>
<dbReference type="PANTHER" id="PTHR11662:SF282">
    <property type="entry name" value="ANION TRANSPORTER 5-RELATED"/>
    <property type="match status" value="1"/>
</dbReference>
<keyword evidence="3 5" id="KW-1133">Transmembrane helix</keyword>
<comment type="subcellular location">
    <subcellularLocation>
        <location evidence="1">Membrane</location>
        <topology evidence="1">Multi-pass membrane protein</topology>
    </subcellularLocation>
</comment>
<evidence type="ECO:0000256" key="6">
    <source>
        <dbReference type="SAM" id="SignalP"/>
    </source>
</evidence>
<feature type="transmembrane region" description="Helical" evidence="5">
    <location>
        <begin position="126"/>
        <end position="145"/>
    </location>
</feature>
<reference evidence="7" key="1">
    <citation type="submission" date="2022-03" db="EMBL/GenBank/DDBJ databases">
        <title>A functionally conserved STORR gene fusion in Papaver species that diverged 16.8 million years ago.</title>
        <authorList>
            <person name="Catania T."/>
        </authorList>
    </citation>
    <scope>NUCLEOTIDE SEQUENCE</scope>
    <source>
        <strain evidence="7">S-191538</strain>
    </source>
</reference>
<accession>A0AA41VDW5</accession>
<dbReference type="EMBL" id="JAJJMA010201558">
    <property type="protein sequence ID" value="MCL7039474.1"/>
    <property type="molecule type" value="Genomic_DNA"/>
</dbReference>
<name>A0AA41VDW5_PAPNU</name>
<organism evidence="7 8">
    <name type="scientific">Papaver nudicaule</name>
    <name type="common">Iceland poppy</name>
    <dbReference type="NCBI Taxonomy" id="74823"/>
    <lineage>
        <taxon>Eukaryota</taxon>
        <taxon>Viridiplantae</taxon>
        <taxon>Streptophyta</taxon>
        <taxon>Embryophyta</taxon>
        <taxon>Tracheophyta</taxon>
        <taxon>Spermatophyta</taxon>
        <taxon>Magnoliopsida</taxon>
        <taxon>Ranunculales</taxon>
        <taxon>Papaveraceae</taxon>
        <taxon>Papaveroideae</taxon>
        <taxon>Papaver</taxon>
    </lineage>
</organism>
<evidence type="ECO:0000313" key="8">
    <source>
        <dbReference type="Proteomes" id="UP001177140"/>
    </source>
</evidence>
<keyword evidence="8" id="KW-1185">Reference proteome</keyword>
<feature type="signal peptide" evidence="6">
    <location>
        <begin position="1"/>
        <end position="15"/>
    </location>
</feature>
<comment type="caution">
    <text evidence="7">The sequence shown here is derived from an EMBL/GenBank/DDBJ whole genome shotgun (WGS) entry which is preliminary data.</text>
</comment>
<evidence type="ECO:0000256" key="5">
    <source>
        <dbReference type="SAM" id="Phobius"/>
    </source>
</evidence>
<evidence type="ECO:0000313" key="7">
    <source>
        <dbReference type="EMBL" id="MCL7039474.1"/>
    </source>
</evidence>
<feature type="chain" id="PRO_5041412741" evidence="6">
    <location>
        <begin position="16"/>
        <end position="205"/>
    </location>
</feature>
<sequence>MQSGVLMLLLHLAKGYYLNIYKEEVALRTAQKMKVENGGSSIHVAKIPWKKIMPSLPVWVIVVNNFTFHHALYVLMNWFPTFFEPALKISLQDMGCSKMLPTCHTSTCSYFQIYVGIISVTRTRNFLHTVGFAVASLALMALPRFRTSDRTVFCSSVALGIVMGISNTAGTLASIVGVGLAGKLVGAAKSTNSELSSPESWRILD</sequence>
<evidence type="ECO:0000256" key="1">
    <source>
        <dbReference type="ARBA" id="ARBA00004141"/>
    </source>
</evidence>
<dbReference type="AlphaFoldDB" id="A0AA41VDW5"/>
<protein>
    <submittedName>
        <fullName evidence="7">Uncharacterized protein</fullName>
    </submittedName>
</protein>
<dbReference type="Proteomes" id="UP001177140">
    <property type="component" value="Unassembled WGS sequence"/>
</dbReference>
<proteinExistence type="predicted"/>